<gene>
    <name evidence="1" type="ORF">METZ01_LOCUS299689</name>
</gene>
<feature type="non-terminal residue" evidence="1">
    <location>
        <position position="1"/>
    </location>
</feature>
<organism evidence="1">
    <name type="scientific">marine metagenome</name>
    <dbReference type="NCBI Taxonomy" id="408172"/>
    <lineage>
        <taxon>unclassified sequences</taxon>
        <taxon>metagenomes</taxon>
        <taxon>ecological metagenomes</taxon>
    </lineage>
</organism>
<protein>
    <submittedName>
        <fullName evidence="1">Uncharacterized protein</fullName>
    </submittedName>
</protein>
<dbReference type="EMBL" id="UINC01092876">
    <property type="protein sequence ID" value="SVC46835.1"/>
    <property type="molecule type" value="Genomic_DNA"/>
</dbReference>
<proteinExistence type="predicted"/>
<dbReference type="AlphaFoldDB" id="A0A382MFI3"/>
<accession>A0A382MFI3</accession>
<evidence type="ECO:0000313" key="1">
    <source>
        <dbReference type="EMBL" id="SVC46835.1"/>
    </source>
</evidence>
<sequence>VRSYQVPTFGAMPTHQFQQEVLGAKTLKAKLAV</sequence>
<reference evidence="1" key="1">
    <citation type="submission" date="2018-05" db="EMBL/GenBank/DDBJ databases">
        <authorList>
            <person name="Lanie J.A."/>
            <person name="Ng W.-L."/>
            <person name="Kazmierczak K.M."/>
            <person name="Andrzejewski T.M."/>
            <person name="Davidsen T.M."/>
            <person name="Wayne K.J."/>
            <person name="Tettelin H."/>
            <person name="Glass J.I."/>
            <person name="Rusch D."/>
            <person name="Podicherti R."/>
            <person name="Tsui H.-C.T."/>
            <person name="Winkler M.E."/>
        </authorList>
    </citation>
    <scope>NUCLEOTIDE SEQUENCE</scope>
</reference>
<name>A0A382MFI3_9ZZZZ</name>